<evidence type="ECO:0000313" key="1">
    <source>
        <dbReference type="EMBL" id="CPT12611.1"/>
    </source>
</evidence>
<organism evidence="1 2">
    <name type="scientific">Mycobacteroides abscessus</name>
    <dbReference type="NCBI Taxonomy" id="36809"/>
    <lineage>
        <taxon>Bacteria</taxon>
        <taxon>Bacillati</taxon>
        <taxon>Actinomycetota</taxon>
        <taxon>Actinomycetes</taxon>
        <taxon>Mycobacteriales</taxon>
        <taxon>Mycobacteriaceae</taxon>
        <taxon>Mycobacteroides</taxon>
    </lineage>
</organism>
<comment type="caution">
    <text evidence="1">The sequence shown here is derived from an EMBL/GenBank/DDBJ whole genome shotgun (WGS) entry which is preliminary data.</text>
</comment>
<gene>
    <name evidence="1" type="ORF">ERS075527_01201</name>
</gene>
<sequence length="94" mass="10599">MTVESAVERIVYDCAADIDLEEIEEMLASVRSQLPNPESVLRRYDKCELETYTALSAELKVNPRALNAEIKHGCEFNWDSDGPEYSEDQEGEAA</sequence>
<accession>A0AB33T3X8</accession>
<protein>
    <submittedName>
        <fullName evidence="1">Uncharacterized protein</fullName>
    </submittedName>
</protein>
<dbReference type="EMBL" id="CSUW01000002">
    <property type="protein sequence ID" value="CPT12611.1"/>
    <property type="molecule type" value="Genomic_DNA"/>
</dbReference>
<dbReference type="RefSeq" id="WP_052537801.1">
    <property type="nucleotide sequence ID" value="NZ_CSUW01000002.1"/>
</dbReference>
<dbReference type="Proteomes" id="UP000038487">
    <property type="component" value="Unassembled WGS sequence"/>
</dbReference>
<evidence type="ECO:0000313" key="2">
    <source>
        <dbReference type="Proteomes" id="UP000038487"/>
    </source>
</evidence>
<proteinExistence type="predicted"/>
<reference evidence="1 2" key="1">
    <citation type="submission" date="2015-03" db="EMBL/GenBank/DDBJ databases">
        <authorList>
            <consortium name="Pathogen Informatics"/>
            <person name="Murphy D."/>
        </authorList>
    </citation>
    <scope>NUCLEOTIDE SEQUENCE [LARGE SCALE GENOMIC DNA]</scope>
    <source>
        <strain evidence="1 2">PAP036</strain>
    </source>
</reference>
<name>A0AB33T3X8_9MYCO</name>
<dbReference type="AlphaFoldDB" id="A0AB33T3X8"/>